<evidence type="ECO:0008006" key="4">
    <source>
        <dbReference type="Google" id="ProtNLM"/>
    </source>
</evidence>
<protein>
    <recommendedName>
        <fullName evidence="4">Trypsin-like peptidase domain-containing protein</fullName>
    </recommendedName>
</protein>
<keyword evidence="3" id="KW-1185">Reference proteome</keyword>
<sequence>MNKIFLLKNLCLASLGLSFVQLSCAADLPATIKVVKPSVVAVGTLQKTRSPAISFSGTGFVVGDGLTVITNAHVVNRPLNPESPETLGVLVGKGDSPDFRPATVVAIDEEHDLARLRISGAPLPAMTLGEASDVAEGQAIALTGFPLGPVLGFHHATHRGIISSITPVTKPVQDIKSLDPKVIAQLRRAPYVVFQLDATAYPGNSGSPVYDTETGKVIGVVNMVFVKGLKETAITSPSGITYAIPVNFIRDLLQRNVK</sequence>
<proteinExistence type="predicted"/>
<comment type="caution">
    <text evidence="2">The sequence shown here is derived from an EMBL/GenBank/DDBJ whole genome shotgun (WGS) entry which is preliminary data.</text>
</comment>
<dbReference type="EMBL" id="BMED01000007">
    <property type="protein sequence ID" value="GGC97230.1"/>
    <property type="molecule type" value="Genomic_DNA"/>
</dbReference>
<dbReference type="Pfam" id="PF13365">
    <property type="entry name" value="Trypsin_2"/>
    <property type="match status" value="1"/>
</dbReference>
<keyword evidence="1" id="KW-0732">Signal</keyword>
<accession>A0A916XS88</accession>
<organism evidence="2 3">
    <name type="scientific">Undibacterium terreum</name>
    <dbReference type="NCBI Taxonomy" id="1224302"/>
    <lineage>
        <taxon>Bacteria</taxon>
        <taxon>Pseudomonadati</taxon>
        <taxon>Pseudomonadota</taxon>
        <taxon>Betaproteobacteria</taxon>
        <taxon>Burkholderiales</taxon>
        <taxon>Oxalobacteraceae</taxon>
        <taxon>Undibacterium</taxon>
    </lineage>
</organism>
<dbReference type="PANTHER" id="PTHR43019:SF23">
    <property type="entry name" value="PROTEASE DO-LIKE 5, CHLOROPLASTIC"/>
    <property type="match status" value="1"/>
</dbReference>
<name>A0A916XS88_9BURK</name>
<dbReference type="AlphaFoldDB" id="A0A916XS88"/>
<dbReference type="InterPro" id="IPR009003">
    <property type="entry name" value="Peptidase_S1_PA"/>
</dbReference>
<feature type="chain" id="PRO_5037962104" description="Trypsin-like peptidase domain-containing protein" evidence="1">
    <location>
        <begin position="26"/>
        <end position="258"/>
    </location>
</feature>
<dbReference type="SUPFAM" id="SSF50494">
    <property type="entry name" value="Trypsin-like serine proteases"/>
    <property type="match status" value="1"/>
</dbReference>
<dbReference type="Proteomes" id="UP000637423">
    <property type="component" value="Unassembled WGS sequence"/>
</dbReference>
<evidence type="ECO:0000256" key="1">
    <source>
        <dbReference type="SAM" id="SignalP"/>
    </source>
</evidence>
<evidence type="ECO:0000313" key="3">
    <source>
        <dbReference type="Proteomes" id="UP000637423"/>
    </source>
</evidence>
<dbReference type="Gene3D" id="2.40.10.10">
    <property type="entry name" value="Trypsin-like serine proteases"/>
    <property type="match status" value="2"/>
</dbReference>
<evidence type="ECO:0000313" key="2">
    <source>
        <dbReference type="EMBL" id="GGC97230.1"/>
    </source>
</evidence>
<dbReference type="InterPro" id="IPR043504">
    <property type="entry name" value="Peptidase_S1_PA_chymotrypsin"/>
</dbReference>
<reference evidence="2" key="2">
    <citation type="submission" date="2020-09" db="EMBL/GenBank/DDBJ databases">
        <authorList>
            <person name="Sun Q."/>
            <person name="Zhou Y."/>
        </authorList>
    </citation>
    <scope>NUCLEOTIDE SEQUENCE</scope>
    <source>
        <strain evidence="2">CGMCC 1.10998</strain>
    </source>
</reference>
<gene>
    <name evidence="2" type="ORF">GCM10011396_50920</name>
</gene>
<dbReference type="PANTHER" id="PTHR43019">
    <property type="entry name" value="SERINE ENDOPROTEASE DEGS"/>
    <property type="match status" value="1"/>
</dbReference>
<reference evidence="2" key="1">
    <citation type="journal article" date="2014" name="Int. J. Syst. Evol. Microbiol.">
        <title>Complete genome sequence of Corynebacterium casei LMG S-19264T (=DSM 44701T), isolated from a smear-ripened cheese.</title>
        <authorList>
            <consortium name="US DOE Joint Genome Institute (JGI-PGF)"/>
            <person name="Walter F."/>
            <person name="Albersmeier A."/>
            <person name="Kalinowski J."/>
            <person name="Ruckert C."/>
        </authorList>
    </citation>
    <scope>NUCLEOTIDE SEQUENCE</scope>
    <source>
        <strain evidence="2">CGMCC 1.10998</strain>
    </source>
</reference>
<dbReference type="RefSeq" id="WP_188568968.1">
    <property type="nucleotide sequence ID" value="NZ_BMED01000007.1"/>
</dbReference>
<feature type="signal peptide" evidence="1">
    <location>
        <begin position="1"/>
        <end position="25"/>
    </location>
</feature>